<reference evidence="1 2" key="1">
    <citation type="submission" date="2020-05" db="EMBL/GenBank/DDBJ databases">
        <title>Genome Sequencing of Type Strains.</title>
        <authorList>
            <person name="Lemaire J.F."/>
            <person name="Inderbitzin P."/>
            <person name="Gregorio O.A."/>
            <person name="Collins S.B."/>
            <person name="Wespe N."/>
            <person name="Knight-Connoni V."/>
        </authorList>
    </citation>
    <scope>NUCLEOTIDE SEQUENCE [LARGE SCALE GENOMIC DNA]</scope>
    <source>
        <strain evidence="1 2">ATCC 25174</strain>
    </source>
</reference>
<protein>
    <submittedName>
        <fullName evidence="1">Uncharacterized protein</fullName>
    </submittedName>
</protein>
<dbReference type="RefSeq" id="WP_175347570.1">
    <property type="nucleotide sequence ID" value="NZ_JABMCI010000063.1"/>
</dbReference>
<accession>A0A7Y6A0V5</accession>
<proteinExistence type="predicted"/>
<evidence type="ECO:0000313" key="2">
    <source>
        <dbReference type="Proteomes" id="UP000565724"/>
    </source>
</evidence>
<dbReference type="AlphaFoldDB" id="A0A7Y6A0V5"/>
<keyword evidence="2" id="KW-1185">Reference proteome</keyword>
<dbReference type="Proteomes" id="UP000565724">
    <property type="component" value="Unassembled WGS sequence"/>
</dbReference>
<comment type="caution">
    <text evidence="1">The sequence shown here is derived from an EMBL/GenBank/DDBJ whole genome shotgun (WGS) entry which is preliminary data.</text>
</comment>
<sequence length="104" mass="11594">MVMEWTGCQFASMAPPNDEAISGHRLWIRGLQDLLWLGIVHDSELIAGLELQNRVHPMHSAARFESLTHYLLPLKECVVELVARDLAVHRIGGTTVEAAVRARA</sequence>
<organism evidence="1 2">
    <name type="scientific">Cellulomonas humilata</name>
    <dbReference type="NCBI Taxonomy" id="144055"/>
    <lineage>
        <taxon>Bacteria</taxon>
        <taxon>Bacillati</taxon>
        <taxon>Actinomycetota</taxon>
        <taxon>Actinomycetes</taxon>
        <taxon>Micrococcales</taxon>
        <taxon>Cellulomonadaceae</taxon>
        <taxon>Cellulomonas</taxon>
    </lineage>
</organism>
<dbReference type="EMBL" id="JABMCI010000063">
    <property type="protein sequence ID" value="NUU17607.1"/>
    <property type="molecule type" value="Genomic_DNA"/>
</dbReference>
<name>A0A7Y6A0V5_9CELL</name>
<evidence type="ECO:0000313" key="1">
    <source>
        <dbReference type="EMBL" id="NUU17607.1"/>
    </source>
</evidence>
<gene>
    <name evidence="1" type="ORF">HP550_10135</name>
</gene>